<dbReference type="Pfam" id="PF12352">
    <property type="entry name" value="V-SNARE_C"/>
    <property type="match status" value="1"/>
</dbReference>
<dbReference type="GeneID" id="5034454"/>
<dbReference type="GO" id="GO:0006906">
    <property type="term" value="P:vesicle fusion"/>
    <property type="evidence" value="ECO:0000318"/>
    <property type="project" value="GO_Central"/>
</dbReference>
<dbReference type="GO" id="GO:0005484">
    <property type="term" value="F:SNAP receptor activity"/>
    <property type="evidence" value="ECO:0000318"/>
    <property type="project" value="GO_Central"/>
</dbReference>
<dbReference type="GO" id="GO:0005794">
    <property type="term" value="C:Golgi apparatus"/>
    <property type="evidence" value="ECO:0000318"/>
    <property type="project" value="GO_Central"/>
</dbReference>
<dbReference type="InParanoid" id="A0DE05"/>
<evidence type="ECO:0000313" key="1">
    <source>
        <dbReference type="EMBL" id="CAK81272.1"/>
    </source>
</evidence>
<dbReference type="RefSeq" id="XP_001448669.1">
    <property type="nucleotide sequence ID" value="XM_001448632.1"/>
</dbReference>
<dbReference type="GO" id="GO:0012507">
    <property type="term" value="C:ER to Golgi transport vesicle membrane"/>
    <property type="evidence" value="ECO:0000318"/>
    <property type="project" value="GO_Central"/>
</dbReference>
<dbReference type="GO" id="GO:0000149">
    <property type="term" value="F:SNARE binding"/>
    <property type="evidence" value="ECO:0000318"/>
    <property type="project" value="GO_Central"/>
</dbReference>
<dbReference type="Proteomes" id="UP000000600">
    <property type="component" value="Unassembled WGS sequence"/>
</dbReference>
<evidence type="ECO:0008006" key="3">
    <source>
        <dbReference type="Google" id="ProtNLM"/>
    </source>
</evidence>
<dbReference type="KEGG" id="ptm:GSPATT00016114001"/>
<sequence length="187" mass="22588">MRPNTNSKAFNNGFRQNSSNSNVGLMIDQQNSLNYSHRLAEESLQIGEDVLESFKRQNDSLKNIKQSELYNRRFGTIIRNHQAYWIKRLIRQTHYHLFNHFIVCLYRNTLLRVQMKINVLQFFKQQLYLNNVHKEVNLLKINLNQISFYSLNSKKQINQLKSNKIIFNHHYKYRSFEKNIFIILYTI</sequence>
<dbReference type="EMBL" id="CT868396">
    <property type="protein sequence ID" value="CAK81272.1"/>
    <property type="molecule type" value="Genomic_DNA"/>
</dbReference>
<accession>A0DE05</accession>
<keyword evidence="2" id="KW-1185">Reference proteome</keyword>
<dbReference type="GO" id="GO:0031201">
    <property type="term" value="C:SNARE complex"/>
    <property type="evidence" value="ECO:0000318"/>
    <property type="project" value="GO_Central"/>
</dbReference>
<proteinExistence type="predicted"/>
<evidence type="ECO:0000313" key="2">
    <source>
        <dbReference type="Proteomes" id="UP000000600"/>
    </source>
</evidence>
<dbReference type="Gene3D" id="1.20.5.110">
    <property type="match status" value="1"/>
</dbReference>
<gene>
    <name evidence="1" type="ORF">GSPATT00016114001</name>
</gene>
<reference evidence="1 2" key="1">
    <citation type="journal article" date="2006" name="Nature">
        <title>Global trends of whole-genome duplications revealed by the ciliate Paramecium tetraurelia.</title>
        <authorList>
            <consortium name="Genoscope"/>
            <person name="Aury J.-M."/>
            <person name="Jaillon O."/>
            <person name="Duret L."/>
            <person name="Noel B."/>
            <person name="Jubin C."/>
            <person name="Porcel B.M."/>
            <person name="Segurens B."/>
            <person name="Daubin V."/>
            <person name="Anthouard V."/>
            <person name="Aiach N."/>
            <person name="Arnaiz O."/>
            <person name="Billaut A."/>
            <person name="Beisson J."/>
            <person name="Blanc I."/>
            <person name="Bouhouche K."/>
            <person name="Camara F."/>
            <person name="Duharcourt S."/>
            <person name="Guigo R."/>
            <person name="Gogendeau D."/>
            <person name="Katinka M."/>
            <person name="Keller A.-M."/>
            <person name="Kissmehl R."/>
            <person name="Klotz C."/>
            <person name="Koll F."/>
            <person name="Le Moue A."/>
            <person name="Lepere C."/>
            <person name="Malinsky S."/>
            <person name="Nowacki M."/>
            <person name="Nowak J.K."/>
            <person name="Plattner H."/>
            <person name="Poulain J."/>
            <person name="Ruiz F."/>
            <person name="Serrano V."/>
            <person name="Zagulski M."/>
            <person name="Dessen P."/>
            <person name="Betermier M."/>
            <person name="Weissenbach J."/>
            <person name="Scarpelli C."/>
            <person name="Schachter V."/>
            <person name="Sperling L."/>
            <person name="Meyer E."/>
            <person name="Cohen J."/>
            <person name="Wincker P."/>
        </authorList>
    </citation>
    <scope>NUCLEOTIDE SEQUENCE [LARGE SCALE GENOMIC DNA]</scope>
    <source>
        <strain evidence="1 2">Stock d4-2</strain>
    </source>
</reference>
<name>A0DE05_PARTE</name>
<dbReference type="GO" id="GO:0031902">
    <property type="term" value="C:late endosome membrane"/>
    <property type="evidence" value="ECO:0000318"/>
    <property type="project" value="GO_Central"/>
</dbReference>
<dbReference type="GO" id="GO:0005789">
    <property type="term" value="C:endoplasmic reticulum membrane"/>
    <property type="evidence" value="ECO:0000318"/>
    <property type="project" value="GO_Central"/>
</dbReference>
<protein>
    <recommendedName>
        <fullName evidence="3">t-SNARE coiled-coil homology domain-containing protein</fullName>
    </recommendedName>
</protein>
<organism evidence="1 2">
    <name type="scientific">Paramecium tetraurelia</name>
    <dbReference type="NCBI Taxonomy" id="5888"/>
    <lineage>
        <taxon>Eukaryota</taxon>
        <taxon>Sar</taxon>
        <taxon>Alveolata</taxon>
        <taxon>Ciliophora</taxon>
        <taxon>Intramacronucleata</taxon>
        <taxon>Oligohymenophorea</taxon>
        <taxon>Peniculida</taxon>
        <taxon>Parameciidae</taxon>
        <taxon>Paramecium</taxon>
    </lineage>
</organism>
<dbReference type="HOGENOM" id="CLU_1450300_0_0_1"/>
<dbReference type="AlphaFoldDB" id="A0DE05"/>
<dbReference type="OrthoDB" id="301004at2759"/>